<organism evidence="1 2">
    <name type="scientific">Flavobacterium chuncheonense</name>
    <dbReference type="NCBI Taxonomy" id="2026653"/>
    <lineage>
        <taxon>Bacteria</taxon>
        <taxon>Pseudomonadati</taxon>
        <taxon>Bacteroidota</taxon>
        <taxon>Flavobacteriia</taxon>
        <taxon>Flavobacteriales</taxon>
        <taxon>Flavobacteriaceae</taxon>
        <taxon>Flavobacterium</taxon>
    </lineage>
</organism>
<sequence length="283" mass="32646">MRNILSILVLALLLQSCDYFKKSSKPQAVARVGDDYLYEDDLVNIVPIGTSSNDSLAMVKDFIDRWATQKLLYAAAEINLSESETASFNDLIEQYKIDLFTRAYLEGLVVRKIDTVVTDAQIVDYYNKNKQFFTNSNELVKLRYVNLVKENPKLDEIKSKFTSFTAKDKNVLSDLAIQFKSYAFNDSVWVDINQVFEKIPFVNLDNKSEYIKPGNNFQFADSTTVWLVKVREVLPANSSTPLQFIRPTIKQVIINNRKLELVKTIEEEITNDAIKNRKYEVYK</sequence>
<evidence type="ECO:0000313" key="2">
    <source>
        <dbReference type="Proteomes" id="UP001597534"/>
    </source>
</evidence>
<dbReference type="EMBL" id="JBHUPC010000010">
    <property type="protein sequence ID" value="MFD2890927.1"/>
    <property type="molecule type" value="Genomic_DNA"/>
</dbReference>
<evidence type="ECO:0000313" key="1">
    <source>
        <dbReference type="EMBL" id="MFD2890927.1"/>
    </source>
</evidence>
<reference evidence="2" key="1">
    <citation type="journal article" date="2019" name="Int. J. Syst. Evol. Microbiol.">
        <title>The Global Catalogue of Microorganisms (GCM) 10K type strain sequencing project: providing services to taxonomists for standard genome sequencing and annotation.</title>
        <authorList>
            <consortium name="The Broad Institute Genomics Platform"/>
            <consortium name="The Broad Institute Genome Sequencing Center for Infectious Disease"/>
            <person name="Wu L."/>
            <person name="Ma J."/>
        </authorList>
    </citation>
    <scope>NUCLEOTIDE SEQUENCE [LARGE SCALE GENOMIC DNA]</scope>
    <source>
        <strain evidence="2">KCTC 22671</strain>
    </source>
</reference>
<proteinExistence type="predicted"/>
<dbReference type="Proteomes" id="UP001597534">
    <property type="component" value="Unassembled WGS sequence"/>
</dbReference>
<dbReference type="RefSeq" id="WP_379810448.1">
    <property type="nucleotide sequence ID" value="NZ_JBHUPC010000010.1"/>
</dbReference>
<gene>
    <name evidence="1" type="ORF">ACFS5J_02745</name>
</gene>
<keyword evidence="2" id="KW-1185">Reference proteome</keyword>
<dbReference type="SUPFAM" id="SSF109998">
    <property type="entry name" value="Triger factor/SurA peptide-binding domain-like"/>
    <property type="match status" value="1"/>
</dbReference>
<name>A0ABW5YJ58_9FLAO</name>
<evidence type="ECO:0008006" key="3">
    <source>
        <dbReference type="Google" id="ProtNLM"/>
    </source>
</evidence>
<comment type="caution">
    <text evidence="1">The sequence shown here is derived from an EMBL/GenBank/DDBJ whole genome shotgun (WGS) entry which is preliminary data.</text>
</comment>
<dbReference type="InterPro" id="IPR027304">
    <property type="entry name" value="Trigger_fact/SurA_dom_sf"/>
</dbReference>
<dbReference type="PROSITE" id="PS51257">
    <property type="entry name" value="PROKAR_LIPOPROTEIN"/>
    <property type="match status" value="1"/>
</dbReference>
<accession>A0ABW5YJ58</accession>
<protein>
    <recommendedName>
        <fullName evidence="3">Peptidyl-prolyl cis-trans isomerase</fullName>
    </recommendedName>
</protein>